<dbReference type="Pfam" id="PF09744">
    <property type="entry name" value="RH1"/>
    <property type="match status" value="1"/>
</dbReference>
<dbReference type="InParanoid" id="A0A7M7NHV4"/>
<dbReference type="Gene3D" id="2.130.10.10">
    <property type="entry name" value="YVTN repeat-like/Quinoprotein amine dehydrogenase"/>
    <property type="match status" value="1"/>
</dbReference>
<dbReference type="FunFam" id="1.20.58.1770:FF:000001">
    <property type="entry name" value="C-Jun-amino-terminal kinase-interacting protein 3 isoform X1"/>
    <property type="match status" value="1"/>
</dbReference>
<feature type="compositionally biased region" description="Polar residues" evidence="16">
    <location>
        <begin position="816"/>
        <end position="832"/>
    </location>
</feature>
<keyword evidence="9" id="KW-0458">Lysosome</keyword>
<dbReference type="EnsemblMetazoa" id="XM_030980978">
    <property type="protein sequence ID" value="XP_030836838"/>
    <property type="gene ID" value="LOC577161"/>
</dbReference>
<feature type="region of interest" description="Disordered" evidence="16">
    <location>
        <begin position="1276"/>
        <end position="1298"/>
    </location>
</feature>
<dbReference type="PANTHER" id="PTHR13886:SF4">
    <property type="entry name" value="JNK-INTERACTING PROTEIN 3"/>
    <property type="match status" value="1"/>
</dbReference>
<dbReference type="InterPro" id="IPR039911">
    <property type="entry name" value="JIP3/JIP4"/>
</dbReference>
<evidence type="ECO:0000256" key="10">
    <source>
        <dbReference type="ARBA" id="ARBA00056878"/>
    </source>
</evidence>
<feature type="coiled-coil region" evidence="15">
    <location>
        <begin position="62"/>
        <end position="103"/>
    </location>
</feature>
<dbReference type="FunFam" id="1.20.5.1000:FF:000001">
    <property type="entry name" value="C-Jun-amino-terminal kinase-interacting protein 3 isoform X2"/>
    <property type="match status" value="1"/>
</dbReference>
<evidence type="ECO:0000256" key="2">
    <source>
        <dbReference type="ARBA" id="ARBA00004656"/>
    </source>
</evidence>
<dbReference type="FunCoup" id="A0A7M7NHV4">
    <property type="interactions" value="365"/>
</dbReference>
<dbReference type="KEGG" id="spu:577161"/>
<dbReference type="GO" id="GO:0030159">
    <property type="term" value="F:signaling receptor complex adaptor activity"/>
    <property type="evidence" value="ECO:0000318"/>
    <property type="project" value="GO_Central"/>
</dbReference>
<evidence type="ECO:0000256" key="3">
    <source>
        <dbReference type="ARBA" id="ARBA00009866"/>
    </source>
</evidence>
<dbReference type="GO" id="GO:0008432">
    <property type="term" value="F:JUN kinase binding"/>
    <property type="evidence" value="ECO:0000318"/>
    <property type="project" value="GO_Central"/>
</dbReference>
<evidence type="ECO:0000256" key="7">
    <source>
        <dbReference type="ARBA" id="ARBA00023054"/>
    </source>
</evidence>
<protein>
    <recommendedName>
        <fullName evidence="11">C-Jun-amino-terminal kinase-interacting protein 4</fullName>
    </recommendedName>
    <alternativeName>
        <fullName evidence="13">JNK-associated leucine-zipper protein</fullName>
    </alternativeName>
    <alternativeName>
        <fullName evidence="14">Mitogen-activated protein kinase 8-interacting protein 4</fullName>
    </alternativeName>
    <alternativeName>
        <fullName evidence="12">Sperm-associated antigen 9</fullName>
    </alternativeName>
</protein>
<dbReference type="InterPro" id="IPR032486">
    <property type="entry name" value="JIP_LZII"/>
</dbReference>
<dbReference type="Proteomes" id="UP000007110">
    <property type="component" value="Unassembled WGS sequence"/>
</dbReference>
<evidence type="ECO:0000313" key="19">
    <source>
        <dbReference type="EnsemblMetazoa" id="XP_030836838"/>
    </source>
</evidence>
<dbReference type="InterPro" id="IPR036322">
    <property type="entry name" value="WD40_repeat_dom_sf"/>
</dbReference>
<evidence type="ECO:0000256" key="12">
    <source>
        <dbReference type="ARBA" id="ARBA00075367"/>
    </source>
</evidence>
<accession>A0A7M7NHV4</accession>
<keyword evidence="6" id="KW-0007">Acetylation</keyword>
<evidence type="ECO:0000256" key="5">
    <source>
        <dbReference type="ARBA" id="ARBA00022553"/>
    </source>
</evidence>
<reference evidence="20" key="1">
    <citation type="submission" date="2015-02" db="EMBL/GenBank/DDBJ databases">
        <title>Genome sequencing for Strongylocentrotus purpuratus.</title>
        <authorList>
            <person name="Murali S."/>
            <person name="Liu Y."/>
            <person name="Vee V."/>
            <person name="English A."/>
            <person name="Wang M."/>
            <person name="Skinner E."/>
            <person name="Han Y."/>
            <person name="Muzny D.M."/>
            <person name="Worley K.C."/>
            <person name="Gibbs R.A."/>
        </authorList>
    </citation>
    <scope>NUCLEOTIDE SEQUENCE</scope>
</reference>
<dbReference type="OMA" id="NDNITAC"/>
<dbReference type="InterPro" id="IPR034744">
    <property type="entry name" value="RH2"/>
</dbReference>
<dbReference type="PROSITE" id="PS51777">
    <property type="entry name" value="RH2"/>
    <property type="match status" value="1"/>
</dbReference>
<dbReference type="GO" id="GO:0005078">
    <property type="term" value="F:MAP-kinase scaffold activity"/>
    <property type="evidence" value="ECO:0000318"/>
    <property type="project" value="GO_Central"/>
</dbReference>
<comment type="function">
    <text evidence="10">The JNK-interacting protein (JIP) group of scaffold proteins selectively mediates JNK signaling by aggregating specific components of the MAPK cascade to form a functional JNK signaling module. Regulates lysosomal positioning by acting as an adapter protein which links PIP4P1-positive lysosomes to the dynein-dynactin complex. Assists PIKFYVE selective functionality in microtubule-based endosome-to-TGN trafficking.</text>
</comment>
<evidence type="ECO:0000256" key="14">
    <source>
        <dbReference type="ARBA" id="ARBA00078388"/>
    </source>
</evidence>
<dbReference type="GO" id="GO:0005765">
    <property type="term" value="C:lysosomal membrane"/>
    <property type="evidence" value="ECO:0007669"/>
    <property type="project" value="UniProtKB-SubCell"/>
</dbReference>
<name>A0A7M7NHV4_STRPU</name>
<keyword evidence="7 15" id="KW-0175">Coiled coil</keyword>
<feature type="region of interest" description="Disordered" evidence="16">
    <location>
        <begin position="206"/>
        <end position="243"/>
    </location>
</feature>
<evidence type="ECO:0000259" key="18">
    <source>
        <dbReference type="PROSITE" id="PS51777"/>
    </source>
</evidence>
<dbReference type="InterPro" id="IPR034743">
    <property type="entry name" value="RH1"/>
</dbReference>
<feature type="coiled-coil region" evidence="15">
    <location>
        <begin position="381"/>
        <end position="482"/>
    </location>
</feature>
<dbReference type="FunFam" id="2.130.10.10:FF:000700">
    <property type="entry name" value="Sperm-associated antigen 9a"/>
    <property type="match status" value="1"/>
</dbReference>
<dbReference type="Pfam" id="PF16471">
    <property type="entry name" value="JIP_LZII"/>
    <property type="match status" value="1"/>
</dbReference>
<feature type="domain" description="RH2" evidence="18">
    <location>
        <begin position="454"/>
        <end position="525"/>
    </location>
</feature>
<keyword evidence="4" id="KW-0963">Cytoplasm</keyword>
<organism evidence="19 20">
    <name type="scientific">Strongylocentrotus purpuratus</name>
    <name type="common">Purple sea urchin</name>
    <dbReference type="NCBI Taxonomy" id="7668"/>
    <lineage>
        <taxon>Eukaryota</taxon>
        <taxon>Metazoa</taxon>
        <taxon>Echinodermata</taxon>
        <taxon>Eleutherozoa</taxon>
        <taxon>Echinozoa</taxon>
        <taxon>Echinoidea</taxon>
        <taxon>Euechinoidea</taxon>
        <taxon>Echinacea</taxon>
        <taxon>Camarodonta</taxon>
        <taxon>Echinidea</taxon>
        <taxon>Strongylocentrotidae</taxon>
        <taxon>Strongylocentrotus</taxon>
    </lineage>
</organism>
<feature type="region of interest" description="Disordered" evidence="16">
    <location>
        <begin position="1236"/>
        <end position="1259"/>
    </location>
</feature>
<feature type="region of interest" description="Disordered" evidence="16">
    <location>
        <begin position="687"/>
        <end position="719"/>
    </location>
</feature>
<feature type="domain" description="RH1" evidence="17">
    <location>
        <begin position="8"/>
        <end position="96"/>
    </location>
</feature>
<proteinExistence type="inferred from homology"/>
<evidence type="ECO:0000256" key="9">
    <source>
        <dbReference type="ARBA" id="ARBA00023228"/>
    </source>
</evidence>
<evidence type="ECO:0000256" key="6">
    <source>
        <dbReference type="ARBA" id="ARBA00022990"/>
    </source>
</evidence>
<evidence type="ECO:0000256" key="1">
    <source>
        <dbReference type="ARBA" id="ARBA00004556"/>
    </source>
</evidence>
<evidence type="ECO:0000256" key="16">
    <source>
        <dbReference type="SAM" id="MobiDB-lite"/>
    </source>
</evidence>
<keyword evidence="5" id="KW-0597">Phosphoprotein</keyword>
<feature type="compositionally biased region" description="Polar residues" evidence="16">
    <location>
        <begin position="220"/>
        <end position="239"/>
    </location>
</feature>
<evidence type="ECO:0000256" key="13">
    <source>
        <dbReference type="ARBA" id="ARBA00077184"/>
    </source>
</evidence>
<dbReference type="RefSeq" id="XP_030836838.1">
    <property type="nucleotide sequence ID" value="XM_030980978.1"/>
</dbReference>
<feature type="compositionally biased region" description="Acidic residues" evidence="16">
    <location>
        <begin position="786"/>
        <end position="798"/>
    </location>
</feature>
<evidence type="ECO:0000256" key="4">
    <source>
        <dbReference type="ARBA" id="ARBA00022490"/>
    </source>
</evidence>
<feature type="compositionally biased region" description="Polar residues" evidence="16">
    <location>
        <begin position="899"/>
        <end position="908"/>
    </location>
</feature>
<dbReference type="GeneID" id="577161"/>
<dbReference type="OrthoDB" id="10256043at2759"/>
<evidence type="ECO:0000256" key="8">
    <source>
        <dbReference type="ARBA" id="ARBA00023136"/>
    </source>
</evidence>
<dbReference type="Gene3D" id="1.20.5.1000">
    <property type="entry name" value="arf6 gtpase in complex with a specific effector, jip4"/>
    <property type="match status" value="1"/>
</dbReference>
<feature type="region of interest" description="Disordered" evidence="16">
    <location>
        <begin position="786"/>
        <end position="844"/>
    </location>
</feature>
<dbReference type="PANTHER" id="PTHR13886">
    <property type="entry name" value="JNK/SAPK-ASSOCIATED PROTEIN"/>
    <property type="match status" value="1"/>
</dbReference>
<keyword evidence="20" id="KW-1185">Reference proteome</keyword>
<evidence type="ECO:0000259" key="17">
    <source>
        <dbReference type="PROSITE" id="PS51776"/>
    </source>
</evidence>
<comment type="subcellular location">
    <subcellularLocation>
        <location evidence="1">Cytoplasm</location>
        <location evidence="1">Perinuclear region</location>
    </subcellularLocation>
    <subcellularLocation>
        <location evidence="2">Lysosome membrane</location>
    </subcellularLocation>
</comment>
<dbReference type="GO" id="GO:0005737">
    <property type="term" value="C:cytoplasm"/>
    <property type="evidence" value="ECO:0000318"/>
    <property type="project" value="GO_Central"/>
</dbReference>
<dbReference type="GO" id="GO:0016192">
    <property type="term" value="P:vesicle-mediated transport"/>
    <property type="evidence" value="ECO:0000318"/>
    <property type="project" value="GO_Central"/>
</dbReference>
<sequence length="1318" mass="145273">MMDDGLETVYGTGDETGPSVMSERVQGIAASIYREFEQMIKTYDEDVVKELMPLVVNVLETLENTVTENQEHEVELELIKDDNEQLITQYEREKQLRKQSEQKFLEYEDVNDQEKRLLQARVEQMEMSGKQTGLKLKNYSDQISRHEYRENDMKLEYTALQKRHNEVVQKYMEYADRFKVMGQVDPTTQHRFRINIQKHQLVDGFDDDQLTPTKERTMSGDLSSPTTTPTNALNKYNKQSNEKNLEKELTETMTSPMAAGMGSSTTETQATVSTTNAETVMTPQTDNRHVLNPALRDIIDSTPELEGVITRPANLPVKSQGTRSATIFDELDPSVISEMDEGANIVVDPGEFSVMSPDNFYGMGKEVENILMENSELRQTKNALNVVKDDLIAQVDELTSETEMLKQEIMGLNNGKSRLNTRIADLEEDLKKAREENEKIREIDDEEDVPMAQRKRFTRVEMARVLMERNQYKERLMELQEAVRWTEMIRASREHPSFEGKKNKSSIWKFFSNLFTSSSSNSSGIAAPPPKRNYPVAANVRYNAPTGYVAPNNKQRTQTIASLDNKTKAFDFLEDGEGSQRMKDKREQYKKVKAHVRKDDGRVQAYGWSLPAKHPSPSRSPASSNQSQVDGSSVVSGGGAGRGLMGVPVPVFCRPLLEKEPGTKIWCAAGVDLNGGRTRDGGSIIGASVFYSSPDPDADDSSSRSSKEGSELDKLDQDITKQQKEIDKHKKYKLSSLAWICTSNQSSTKVTVIDANQPQSILDMFPVSTAYILCIASVAGAMESDYPTDEDLPSETNDDAASASSGGSDSGFGNVNLVTASTPATPSDASPTSEPEGVVGVGDSEGSFKAEVSEANVSRNISSVTDAEKALREAVSAEPLADTVGMEGIVKDNILKTDSAASSDTEGSATDPLGATTEPIPTETIVSRQRRGTSSDLLKDGLSDSPTVSDAMHEVAEKMSSIKPTMWLGAQNGNLYVHSAVSQWRKCLHAIKLKDSIFAIVHIKGRVLAALADGTVAVFHRSEDGQWDLNNYHVLDLGRPQNSIRCMVVVLDKVWCGIRNKIHVIHPQTLKVEKSFDAHPRKESQVRLLSWQGDGVWVSIRLDSTLRLYHAHTHQHLQDVDVDPYVSKMLGTGKLGFSFVRITSVMISCNRLWVGTGNGVIISIPLSESKKPKSTGGTRPGGVIRVYTDSKTDSVRAGSTIPYCSITQAQLSFHGHRDAVKFFVSVPGNDCSPSGIATASVGSAPSPTKTDQPPPDNLTTKNMLVLSGGEGYIDFRIGDGEDEDEGSGNYGDVLTNSSRSARSERSHLIVWQIAGQTD</sequence>
<comment type="similarity">
    <text evidence="3">Belongs to the JIP scaffold family.</text>
</comment>
<dbReference type="Pfam" id="PF19056">
    <property type="entry name" value="WD40_2"/>
    <property type="match status" value="1"/>
</dbReference>
<feature type="compositionally biased region" description="Basic and acidic residues" evidence="16">
    <location>
        <begin position="701"/>
        <end position="719"/>
    </location>
</feature>
<dbReference type="GO" id="GO:0019894">
    <property type="term" value="F:kinesin binding"/>
    <property type="evidence" value="ECO:0000318"/>
    <property type="project" value="GO_Central"/>
</dbReference>
<dbReference type="InterPro" id="IPR015943">
    <property type="entry name" value="WD40/YVTN_repeat-like_dom_sf"/>
</dbReference>
<reference evidence="19" key="2">
    <citation type="submission" date="2021-01" db="UniProtKB">
        <authorList>
            <consortium name="EnsemblMetazoa"/>
        </authorList>
    </citation>
    <scope>IDENTIFICATION</scope>
</reference>
<feature type="region of interest" description="Disordered" evidence="16">
    <location>
        <begin position="897"/>
        <end position="946"/>
    </location>
</feature>
<evidence type="ECO:0000256" key="15">
    <source>
        <dbReference type="SAM" id="Coils"/>
    </source>
</evidence>
<dbReference type="GO" id="GO:0005829">
    <property type="term" value="C:cytosol"/>
    <property type="evidence" value="ECO:0007669"/>
    <property type="project" value="UniProtKB-ARBA"/>
</dbReference>
<evidence type="ECO:0000256" key="11">
    <source>
        <dbReference type="ARBA" id="ARBA00071160"/>
    </source>
</evidence>
<evidence type="ECO:0000313" key="20">
    <source>
        <dbReference type="Proteomes" id="UP000007110"/>
    </source>
</evidence>
<feature type="compositionally biased region" description="Low complexity" evidence="16">
    <location>
        <begin position="833"/>
        <end position="844"/>
    </location>
</feature>
<feature type="region of interest" description="Disordered" evidence="16">
    <location>
        <begin position="603"/>
        <end position="637"/>
    </location>
</feature>
<dbReference type="PROSITE" id="PS51776">
    <property type="entry name" value="RH1"/>
    <property type="match status" value="1"/>
</dbReference>
<dbReference type="GO" id="GO:0048471">
    <property type="term" value="C:perinuclear region of cytoplasm"/>
    <property type="evidence" value="ECO:0007669"/>
    <property type="project" value="UniProtKB-SubCell"/>
</dbReference>
<feature type="compositionally biased region" description="Low complexity" evidence="16">
    <location>
        <begin position="615"/>
        <end position="635"/>
    </location>
</feature>
<dbReference type="SUPFAM" id="SSF50978">
    <property type="entry name" value="WD40 repeat-like"/>
    <property type="match status" value="1"/>
</dbReference>
<keyword evidence="8" id="KW-0472">Membrane</keyword>
<dbReference type="Gene3D" id="1.20.58.1770">
    <property type="match status" value="1"/>
</dbReference>